<keyword evidence="3" id="KW-1185">Reference proteome</keyword>
<gene>
    <name evidence="2" type="ORF">RM552_04290</name>
</gene>
<dbReference type="EMBL" id="JAVRHX010000001">
    <property type="protein sequence ID" value="MDT0594057.1"/>
    <property type="molecule type" value="Genomic_DNA"/>
</dbReference>
<organism evidence="2 3">
    <name type="scientific">Glaciecola petra</name>
    <dbReference type="NCBI Taxonomy" id="3075602"/>
    <lineage>
        <taxon>Bacteria</taxon>
        <taxon>Pseudomonadati</taxon>
        <taxon>Pseudomonadota</taxon>
        <taxon>Gammaproteobacteria</taxon>
        <taxon>Alteromonadales</taxon>
        <taxon>Alteromonadaceae</taxon>
        <taxon>Glaciecola</taxon>
    </lineage>
</organism>
<evidence type="ECO:0000313" key="3">
    <source>
        <dbReference type="Proteomes" id="UP001253545"/>
    </source>
</evidence>
<accession>A0ABU2ZN54</accession>
<dbReference type="Proteomes" id="UP001253545">
    <property type="component" value="Unassembled WGS sequence"/>
</dbReference>
<evidence type="ECO:0000313" key="2">
    <source>
        <dbReference type="EMBL" id="MDT0594057.1"/>
    </source>
</evidence>
<sequence>MTHLVSLTKASILLCCIAVLGGCYSNTHSSPAEVIVSNASFERLDSTCVEQVLALQQAINSPSVSQYLSLANSAEHCLQDVEFSPKHPDLQTAMQFNALAVVNFVNAGDIQSAQQALDAFHQRFPQQDLLLNDFSSFVDTATALLRQHELTAFDLTMLNIAPSLRDEITRTRKWTLQ</sequence>
<proteinExistence type="predicted"/>
<feature type="chain" id="PRO_5047219144" evidence="1">
    <location>
        <begin position="26"/>
        <end position="177"/>
    </location>
</feature>
<protein>
    <submittedName>
        <fullName evidence="2">Uncharacterized protein</fullName>
    </submittedName>
</protein>
<feature type="signal peptide" evidence="1">
    <location>
        <begin position="1"/>
        <end position="25"/>
    </location>
</feature>
<name>A0ABU2ZN54_9ALTE</name>
<reference evidence="2 3" key="1">
    <citation type="submission" date="2023-09" db="EMBL/GenBank/DDBJ databases">
        <authorList>
            <person name="Rey-Velasco X."/>
        </authorList>
    </citation>
    <scope>NUCLEOTIDE SEQUENCE [LARGE SCALE GENOMIC DNA]</scope>
    <source>
        <strain evidence="2 3">P117</strain>
    </source>
</reference>
<evidence type="ECO:0000256" key="1">
    <source>
        <dbReference type="SAM" id="SignalP"/>
    </source>
</evidence>
<keyword evidence="1" id="KW-0732">Signal</keyword>
<comment type="caution">
    <text evidence="2">The sequence shown here is derived from an EMBL/GenBank/DDBJ whole genome shotgun (WGS) entry which is preliminary data.</text>
</comment>
<dbReference type="RefSeq" id="WP_311367545.1">
    <property type="nucleotide sequence ID" value="NZ_JAVRHX010000001.1"/>
</dbReference>